<evidence type="ECO:0000256" key="2">
    <source>
        <dbReference type="ARBA" id="ARBA00009477"/>
    </source>
</evidence>
<dbReference type="PROSITE" id="PS51257">
    <property type="entry name" value="PROKAR_LIPOPROTEIN"/>
    <property type="match status" value="1"/>
</dbReference>
<dbReference type="PANTHER" id="PTHR30158:SF3">
    <property type="entry name" value="MULTIDRUG EFFLUX PUMP SUBUNIT ACRA-RELATED"/>
    <property type="match status" value="1"/>
</dbReference>
<feature type="domain" description="Multidrug resistance protein MdtA-like alpha-helical hairpin" evidence="5">
    <location>
        <begin position="113"/>
        <end position="182"/>
    </location>
</feature>
<dbReference type="SUPFAM" id="SSF111369">
    <property type="entry name" value="HlyD-like secretion proteins"/>
    <property type="match status" value="1"/>
</dbReference>
<dbReference type="InterPro" id="IPR058625">
    <property type="entry name" value="MdtA-like_BSH"/>
</dbReference>
<dbReference type="AlphaFoldDB" id="A0A1H6D1P9"/>
<dbReference type="NCBIfam" id="TIGR01730">
    <property type="entry name" value="RND_mfp"/>
    <property type="match status" value="1"/>
</dbReference>
<feature type="domain" description="Multidrug resistance protein MdtA-like barrel-sandwich hybrid" evidence="6">
    <location>
        <begin position="73"/>
        <end position="209"/>
    </location>
</feature>
<feature type="chain" id="PRO_5009295408" evidence="4">
    <location>
        <begin position="38"/>
        <end position="388"/>
    </location>
</feature>
<dbReference type="GO" id="GO:0005886">
    <property type="term" value="C:plasma membrane"/>
    <property type="evidence" value="ECO:0007669"/>
    <property type="project" value="TreeGrafter"/>
</dbReference>
<evidence type="ECO:0000313" key="10">
    <source>
        <dbReference type="Proteomes" id="UP000236743"/>
    </source>
</evidence>
<keyword evidence="3" id="KW-0175">Coiled coil</keyword>
<gene>
    <name evidence="9" type="ORF">SAMN04488115_11414</name>
</gene>
<evidence type="ECO:0000259" key="6">
    <source>
        <dbReference type="Pfam" id="PF25917"/>
    </source>
</evidence>
<organism evidence="9 10">
    <name type="scientific">Bosea lathyri</name>
    <dbReference type="NCBI Taxonomy" id="1036778"/>
    <lineage>
        <taxon>Bacteria</taxon>
        <taxon>Pseudomonadati</taxon>
        <taxon>Pseudomonadota</taxon>
        <taxon>Alphaproteobacteria</taxon>
        <taxon>Hyphomicrobiales</taxon>
        <taxon>Boseaceae</taxon>
        <taxon>Bosea</taxon>
    </lineage>
</organism>
<dbReference type="InterPro" id="IPR058627">
    <property type="entry name" value="MdtA-like_C"/>
</dbReference>
<dbReference type="GO" id="GO:0046677">
    <property type="term" value="P:response to antibiotic"/>
    <property type="evidence" value="ECO:0007669"/>
    <property type="project" value="TreeGrafter"/>
</dbReference>
<feature type="domain" description="Multidrug resistance protein MdtA-like C-terminal permuted SH3" evidence="8">
    <location>
        <begin position="311"/>
        <end position="368"/>
    </location>
</feature>
<feature type="coiled-coil region" evidence="3">
    <location>
        <begin position="106"/>
        <end position="133"/>
    </location>
</feature>
<dbReference type="FunFam" id="2.40.420.20:FF:000001">
    <property type="entry name" value="Efflux RND transporter periplasmic adaptor subunit"/>
    <property type="match status" value="1"/>
</dbReference>
<keyword evidence="4" id="KW-0732">Signal</keyword>
<dbReference type="InterPro" id="IPR006143">
    <property type="entry name" value="RND_pump_MFP"/>
</dbReference>
<dbReference type="Pfam" id="PF25944">
    <property type="entry name" value="Beta-barrel_RND"/>
    <property type="match status" value="1"/>
</dbReference>
<comment type="similarity">
    <text evidence="2">Belongs to the membrane fusion protein (MFP) (TC 8.A.1) family.</text>
</comment>
<name>A0A1H6D1P9_9HYPH</name>
<proteinExistence type="inferred from homology"/>
<accession>A0A1H6D1P9</accession>
<dbReference type="EMBL" id="FNUY01000014">
    <property type="protein sequence ID" value="SEG78994.1"/>
    <property type="molecule type" value="Genomic_DNA"/>
</dbReference>
<evidence type="ECO:0000259" key="7">
    <source>
        <dbReference type="Pfam" id="PF25944"/>
    </source>
</evidence>
<evidence type="ECO:0000313" key="9">
    <source>
        <dbReference type="EMBL" id="SEG78994.1"/>
    </source>
</evidence>
<sequence length="388" mass="42108">MTRILGSVIWGMRMKFRLFLSVAAITLLLAACNDRQAAQTAPPPPPAVGVQAAAKKGVTWSYSFVGRVKAPESVALMARVQGFLEKVQFTEGQDVKAGDILYQIEKVQYQAQVDQAQANLAAAKAQELNAQLTFARSQDLVKTQAVSQATLDTNRASLDIAHASVLQNQAALTQAKENLGYTDIVAPINGRIGRTAYTHGNLVGPSSSTLATIVSQDPMYVLFQVSVRQLEEIREARKQEDGSQIKIAITVRLPTGKEYAHAGVWNYTDPQVDQQTDTVTMRASLPNPERQLIDGEFVSVELRERREQPRLVVPQAAIQVDQAGSYVLVVDKDNKVQQRRIKLGAQQDADVVVESGLTEGENVIIEGLLKVRPGLTVTATPVAPASGS</sequence>
<dbReference type="Gene3D" id="2.40.50.100">
    <property type="match status" value="1"/>
</dbReference>
<dbReference type="Pfam" id="PF25917">
    <property type="entry name" value="BSH_RND"/>
    <property type="match status" value="1"/>
</dbReference>
<evidence type="ECO:0000256" key="4">
    <source>
        <dbReference type="SAM" id="SignalP"/>
    </source>
</evidence>
<dbReference type="InterPro" id="IPR058626">
    <property type="entry name" value="MdtA-like_b-barrel"/>
</dbReference>
<feature type="domain" description="Multidrug resistance protein MdtA-like beta-barrel" evidence="7">
    <location>
        <begin position="218"/>
        <end position="304"/>
    </location>
</feature>
<evidence type="ECO:0000259" key="8">
    <source>
        <dbReference type="Pfam" id="PF25967"/>
    </source>
</evidence>
<dbReference type="Pfam" id="PF25876">
    <property type="entry name" value="HH_MFP_RND"/>
    <property type="match status" value="1"/>
</dbReference>
<evidence type="ECO:0000256" key="1">
    <source>
        <dbReference type="ARBA" id="ARBA00004196"/>
    </source>
</evidence>
<dbReference type="Gene3D" id="2.40.30.170">
    <property type="match status" value="1"/>
</dbReference>
<dbReference type="Gene3D" id="1.10.287.470">
    <property type="entry name" value="Helix hairpin bin"/>
    <property type="match status" value="1"/>
</dbReference>
<dbReference type="Proteomes" id="UP000236743">
    <property type="component" value="Unassembled WGS sequence"/>
</dbReference>
<dbReference type="GO" id="GO:0030313">
    <property type="term" value="C:cell envelope"/>
    <property type="evidence" value="ECO:0007669"/>
    <property type="project" value="UniProtKB-SubCell"/>
</dbReference>
<dbReference type="Pfam" id="PF25967">
    <property type="entry name" value="RND-MFP_C"/>
    <property type="match status" value="1"/>
</dbReference>
<evidence type="ECO:0000256" key="3">
    <source>
        <dbReference type="SAM" id="Coils"/>
    </source>
</evidence>
<evidence type="ECO:0000259" key="5">
    <source>
        <dbReference type="Pfam" id="PF25876"/>
    </source>
</evidence>
<keyword evidence="10" id="KW-1185">Reference proteome</keyword>
<comment type="subcellular location">
    <subcellularLocation>
        <location evidence="1">Cell envelope</location>
    </subcellularLocation>
</comment>
<feature type="signal peptide" evidence="4">
    <location>
        <begin position="1"/>
        <end position="37"/>
    </location>
</feature>
<reference evidence="9 10" key="1">
    <citation type="submission" date="2016-10" db="EMBL/GenBank/DDBJ databases">
        <authorList>
            <person name="de Groot N.N."/>
        </authorList>
    </citation>
    <scope>NUCLEOTIDE SEQUENCE [LARGE SCALE GENOMIC DNA]</scope>
    <source>
        <strain evidence="9 10">DSM 26656</strain>
    </source>
</reference>
<dbReference type="GO" id="GO:0022857">
    <property type="term" value="F:transmembrane transporter activity"/>
    <property type="evidence" value="ECO:0007669"/>
    <property type="project" value="InterPro"/>
</dbReference>
<dbReference type="PANTHER" id="PTHR30158">
    <property type="entry name" value="ACRA/E-RELATED COMPONENT OF DRUG EFFLUX TRANSPORTER"/>
    <property type="match status" value="1"/>
</dbReference>
<dbReference type="Gene3D" id="2.40.420.20">
    <property type="match status" value="1"/>
</dbReference>
<protein>
    <submittedName>
        <fullName evidence="9">Membrane fusion protein, multidrug efflux system</fullName>
    </submittedName>
</protein>
<dbReference type="InterPro" id="IPR058624">
    <property type="entry name" value="MdtA-like_HH"/>
</dbReference>